<dbReference type="Pfam" id="PF00902">
    <property type="entry name" value="TatC"/>
    <property type="match status" value="1"/>
</dbReference>
<organism evidence="6">
    <name type="scientific">Skeletonema marinoi</name>
    <dbReference type="NCBI Taxonomy" id="267567"/>
    <lineage>
        <taxon>Eukaryota</taxon>
        <taxon>Sar</taxon>
        <taxon>Stramenopiles</taxon>
        <taxon>Ochrophyta</taxon>
        <taxon>Bacillariophyta</taxon>
        <taxon>Coscinodiscophyceae</taxon>
        <taxon>Thalassiosirophycidae</taxon>
        <taxon>Thalassiosirales</taxon>
        <taxon>Skeletonemataceae</taxon>
        <taxon>Skeletonema</taxon>
        <taxon>Skeletonema marinoi-dohrnii complex</taxon>
    </lineage>
</organism>
<keyword evidence="4 5" id="KW-0472">Membrane</keyword>
<evidence type="ECO:0000256" key="2">
    <source>
        <dbReference type="ARBA" id="ARBA00022692"/>
    </source>
</evidence>
<feature type="transmembrane region" description="Helical" evidence="5">
    <location>
        <begin position="217"/>
        <end position="236"/>
    </location>
</feature>
<feature type="transmembrane region" description="Helical" evidence="5">
    <location>
        <begin position="162"/>
        <end position="183"/>
    </location>
</feature>
<evidence type="ECO:0000256" key="4">
    <source>
        <dbReference type="ARBA" id="ARBA00023136"/>
    </source>
</evidence>
<dbReference type="RefSeq" id="YP_009186115.1">
    <property type="nucleotide sequence ID" value="NC_028615.1"/>
</dbReference>
<dbReference type="AlphaFoldDB" id="A0A0S2M9T6"/>
<evidence type="ECO:0000256" key="5">
    <source>
        <dbReference type="SAM" id="Phobius"/>
    </source>
</evidence>
<proteinExistence type="predicted"/>
<comment type="subcellular location">
    <subcellularLocation>
        <location evidence="1">Membrane</location>
        <topology evidence="1">Multi-pass membrane protein</topology>
    </subcellularLocation>
</comment>
<geneLocation type="mitochondrion" evidence="6"/>
<evidence type="ECO:0000313" key="6">
    <source>
        <dbReference type="EMBL" id="ALO71434.1"/>
    </source>
</evidence>
<keyword evidence="6" id="KW-0496">Mitochondrion</keyword>
<dbReference type="InterPro" id="IPR002033">
    <property type="entry name" value="TatC"/>
</dbReference>
<evidence type="ECO:0000256" key="1">
    <source>
        <dbReference type="ARBA" id="ARBA00004141"/>
    </source>
</evidence>
<dbReference type="GO" id="GO:0016020">
    <property type="term" value="C:membrane"/>
    <property type="evidence" value="ECO:0007669"/>
    <property type="project" value="UniProtKB-SubCell"/>
</dbReference>
<accession>A0A0S2M9T6</accession>
<protein>
    <submittedName>
        <fullName evidence="6">SecY-independent transporter protein</fullName>
    </submittedName>
</protein>
<feature type="transmembrane region" description="Helical" evidence="5">
    <location>
        <begin position="77"/>
        <end position="96"/>
    </location>
</feature>
<gene>
    <name evidence="6" type="primary">tatC</name>
    <name evidence="6" type="ORF">Smar.m33</name>
</gene>
<name>A0A0S2M9T6_9STRA</name>
<keyword evidence="2 5" id="KW-0812">Transmembrane</keyword>
<dbReference type="GeneID" id="26379826"/>
<evidence type="ECO:0000256" key="3">
    <source>
        <dbReference type="ARBA" id="ARBA00022989"/>
    </source>
</evidence>
<keyword evidence="3 5" id="KW-1133">Transmembrane helix</keyword>
<dbReference type="EMBL" id="KT874463">
    <property type="protein sequence ID" value="ALO71434.1"/>
    <property type="molecule type" value="Genomic_DNA"/>
</dbReference>
<sequence>MIYKYLLEIKYRILFSLIAWSFIVINCYYYKEALLYVFIKLSLNPNYTHLLYFLTTDVTEVFIVYINLSYFIANQTIILFLGYQLFVFLSMGLYRFEYTYFKTILVVIALYWISFVFMLNILIFPGELIFFFLEFQEFLSIQNLTFYFEAKLNEYVTFYKSVYYLCNTIFQITVVFFIFLDLFKANLLILKQVQKSFLFRFFCFATFITPPDVAYQLLTSICIIIIYEITTVYIVFKGELSKTK</sequence>
<feature type="transmembrane region" description="Helical" evidence="5">
    <location>
        <begin position="103"/>
        <end position="124"/>
    </location>
</feature>
<dbReference type="PRINTS" id="PR01840">
    <property type="entry name" value="TATCFAMILY"/>
</dbReference>
<feature type="transmembrane region" description="Helical" evidence="5">
    <location>
        <begin position="12"/>
        <end position="30"/>
    </location>
</feature>
<reference evidence="6" key="1">
    <citation type="submission" date="2015-10" db="EMBL/GenBank/DDBJ databases">
        <title>Complete mitochondrial genome of Skeletonema marinoi (Mediophyceae, Bacillariophyta).</title>
        <authorList>
            <person name="An S.M."/>
            <person name="Yang E.C."/>
        </authorList>
    </citation>
    <scope>NUCLEOTIDE SEQUENCE</scope>
</reference>
<feature type="transmembrane region" description="Helical" evidence="5">
    <location>
        <begin position="50"/>
        <end position="71"/>
    </location>
</feature>